<dbReference type="Proteomes" id="UP000663829">
    <property type="component" value="Unassembled WGS sequence"/>
</dbReference>
<evidence type="ECO:0000256" key="5">
    <source>
        <dbReference type="SAM" id="MobiDB-lite"/>
    </source>
</evidence>
<sequence>IFYDGQTIIKETFSAELTESTDPPSHSISTPISSHSTISKQSASSISIDNDNNSNKDGENDKETKEIDEEDILLPHFDMRGLTKIRQRHYQRQKLMNAATVISKRGNSSDELLIPLKRPSRPKKKETKTTTPTHHSPPPDQHRPRRYIYNKYKKAKSKSKTKTKNTYNNNSNTTTTTNTNNNNSESSDEDGTTDPPTSSSMWKHFTRNEERTKAKCNLCTNTSKEFKTKTGNTSACRRHLFSVHHFKEFAPAGGMNAQLSITPLEKRELNQLCIEGIIEDGRAFGDLRRSGMMKIINGLCPEKVGGA</sequence>
<evidence type="ECO:0000256" key="2">
    <source>
        <dbReference type="ARBA" id="ARBA00022771"/>
    </source>
</evidence>
<dbReference type="EMBL" id="CAJOBC010108570">
    <property type="protein sequence ID" value="CAF4514887.1"/>
    <property type="molecule type" value="Genomic_DNA"/>
</dbReference>
<evidence type="ECO:0000313" key="7">
    <source>
        <dbReference type="EMBL" id="CAF1623129.1"/>
    </source>
</evidence>
<feature type="compositionally biased region" description="Basic and acidic residues" evidence="5">
    <location>
        <begin position="54"/>
        <end position="65"/>
    </location>
</feature>
<dbReference type="InterPro" id="IPR036236">
    <property type="entry name" value="Znf_C2H2_sf"/>
</dbReference>
<dbReference type="Pfam" id="PF02892">
    <property type="entry name" value="zf-BED"/>
    <property type="match status" value="1"/>
</dbReference>
<name>A0A816CDB6_9BILA</name>
<keyword evidence="2 4" id="KW-0863">Zinc-finger</keyword>
<feature type="compositionally biased region" description="Basic residues" evidence="5">
    <location>
        <begin position="143"/>
        <end position="163"/>
    </location>
</feature>
<feature type="compositionally biased region" description="Low complexity" evidence="5">
    <location>
        <begin position="20"/>
        <end position="53"/>
    </location>
</feature>
<evidence type="ECO:0000256" key="4">
    <source>
        <dbReference type="PROSITE-ProRule" id="PRU00027"/>
    </source>
</evidence>
<proteinExistence type="predicted"/>
<feature type="domain" description="BED-type" evidence="6">
    <location>
        <begin position="196"/>
        <end position="244"/>
    </location>
</feature>
<dbReference type="AlphaFoldDB" id="A0A816CDB6"/>
<gene>
    <name evidence="7" type="ORF">GPM918_LOCUS43855</name>
    <name evidence="8" type="ORF">SRO942_LOCUS45487</name>
</gene>
<dbReference type="InterPro" id="IPR003656">
    <property type="entry name" value="Znf_BED"/>
</dbReference>
<organism evidence="7 9">
    <name type="scientific">Didymodactylos carnosus</name>
    <dbReference type="NCBI Taxonomy" id="1234261"/>
    <lineage>
        <taxon>Eukaryota</taxon>
        <taxon>Metazoa</taxon>
        <taxon>Spiralia</taxon>
        <taxon>Gnathifera</taxon>
        <taxon>Rotifera</taxon>
        <taxon>Eurotatoria</taxon>
        <taxon>Bdelloidea</taxon>
        <taxon>Philodinida</taxon>
        <taxon>Philodinidae</taxon>
        <taxon>Didymodactylos</taxon>
    </lineage>
</organism>
<accession>A0A816CDB6</accession>
<reference evidence="7" key="1">
    <citation type="submission" date="2021-02" db="EMBL/GenBank/DDBJ databases">
        <authorList>
            <person name="Nowell W R."/>
        </authorList>
    </citation>
    <scope>NUCLEOTIDE SEQUENCE</scope>
</reference>
<comment type="caution">
    <text evidence="7">The sequence shown here is derived from an EMBL/GenBank/DDBJ whole genome shotgun (WGS) entry which is preliminary data.</text>
</comment>
<feature type="compositionally biased region" description="Low complexity" evidence="5">
    <location>
        <begin position="164"/>
        <end position="184"/>
    </location>
</feature>
<dbReference type="SUPFAM" id="SSF57667">
    <property type="entry name" value="beta-beta-alpha zinc fingers"/>
    <property type="match status" value="1"/>
</dbReference>
<dbReference type="OrthoDB" id="10208920at2759"/>
<keyword evidence="3" id="KW-0862">Zinc</keyword>
<evidence type="ECO:0000256" key="3">
    <source>
        <dbReference type="ARBA" id="ARBA00022833"/>
    </source>
</evidence>
<dbReference type="Proteomes" id="UP000681722">
    <property type="component" value="Unassembled WGS sequence"/>
</dbReference>
<keyword evidence="1" id="KW-0479">Metal-binding</keyword>
<feature type="region of interest" description="Disordered" evidence="5">
    <location>
        <begin position="16"/>
        <end position="69"/>
    </location>
</feature>
<feature type="non-terminal residue" evidence="7">
    <location>
        <position position="1"/>
    </location>
</feature>
<dbReference type="EMBL" id="CAJNOQ010041268">
    <property type="protein sequence ID" value="CAF1623129.1"/>
    <property type="molecule type" value="Genomic_DNA"/>
</dbReference>
<evidence type="ECO:0000256" key="1">
    <source>
        <dbReference type="ARBA" id="ARBA00022723"/>
    </source>
</evidence>
<dbReference type="PROSITE" id="PS50808">
    <property type="entry name" value="ZF_BED"/>
    <property type="match status" value="1"/>
</dbReference>
<dbReference type="GO" id="GO:0008270">
    <property type="term" value="F:zinc ion binding"/>
    <property type="evidence" value="ECO:0007669"/>
    <property type="project" value="UniProtKB-KW"/>
</dbReference>
<evidence type="ECO:0000259" key="6">
    <source>
        <dbReference type="PROSITE" id="PS50808"/>
    </source>
</evidence>
<keyword evidence="9" id="KW-1185">Reference proteome</keyword>
<evidence type="ECO:0000313" key="8">
    <source>
        <dbReference type="EMBL" id="CAF4514887.1"/>
    </source>
</evidence>
<protein>
    <recommendedName>
        <fullName evidence="6">BED-type domain-containing protein</fullName>
    </recommendedName>
</protein>
<evidence type="ECO:0000313" key="9">
    <source>
        <dbReference type="Proteomes" id="UP000663829"/>
    </source>
</evidence>
<feature type="region of interest" description="Disordered" evidence="5">
    <location>
        <begin position="109"/>
        <end position="202"/>
    </location>
</feature>
<dbReference type="GO" id="GO:0003677">
    <property type="term" value="F:DNA binding"/>
    <property type="evidence" value="ECO:0007669"/>
    <property type="project" value="InterPro"/>
</dbReference>